<dbReference type="Proteomes" id="UP000422764">
    <property type="component" value="Chromosome"/>
</dbReference>
<keyword evidence="3" id="KW-1185">Reference proteome</keyword>
<accession>A0A6I6EMW2</accession>
<keyword evidence="1" id="KW-0472">Membrane</keyword>
<protein>
    <submittedName>
        <fullName evidence="2">Uncharacterized protein</fullName>
    </submittedName>
</protein>
<proteinExistence type="predicted"/>
<keyword evidence="1" id="KW-1133">Transmembrane helix</keyword>
<dbReference type="EMBL" id="CP046522">
    <property type="protein sequence ID" value="QGU95019.1"/>
    <property type="molecule type" value="Genomic_DNA"/>
</dbReference>
<reference evidence="2 3" key="1">
    <citation type="submission" date="2019-12" db="EMBL/GenBank/DDBJ databases">
        <title>Genome sequenceing of Clostridium bovifaecis.</title>
        <authorList>
            <person name="Yao Y."/>
        </authorList>
    </citation>
    <scope>NUCLEOTIDE SEQUENCE [LARGE SCALE GENOMIC DNA]</scope>
    <source>
        <strain evidence="2 3">BXX</strain>
    </source>
</reference>
<organism evidence="2 3">
    <name type="scientific">Clostridium bovifaecis</name>
    <dbReference type="NCBI Taxonomy" id="2184719"/>
    <lineage>
        <taxon>Bacteria</taxon>
        <taxon>Bacillati</taxon>
        <taxon>Bacillota</taxon>
        <taxon>Clostridia</taxon>
        <taxon>Eubacteriales</taxon>
        <taxon>Clostridiaceae</taxon>
        <taxon>Clostridium</taxon>
    </lineage>
</organism>
<gene>
    <name evidence="2" type="ORF">GOM49_07885</name>
</gene>
<evidence type="ECO:0000256" key="1">
    <source>
        <dbReference type="SAM" id="Phobius"/>
    </source>
</evidence>
<feature type="transmembrane region" description="Helical" evidence="1">
    <location>
        <begin position="6"/>
        <end position="25"/>
    </location>
</feature>
<dbReference type="AlphaFoldDB" id="A0A6I6EMW2"/>
<evidence type="ECO:0000313" key="3">
    <source>
        <dbReference type="Proteomes" id="UP000422764"/>
    </source>
</evidence>
<sequence>MENKKLFSLGFIILLILTFTVGYYIGKNNGKSSTNISENKYEGLTVDVNGEKIYDKEALKEQVNKGAEVLFEVECNKDGKFIVERSKAAEEEGVVGKKGIDLEEMYKKHGYKLKSIDDAKIEMIRQPVSYKPNMYVLLSENNEIVIAKSDANGSIFDKDGNIINKEGTGTNINSLREKDISNIIKGDISMQFESIEKLNDGIKDFDIKYEMPE</sequence>
<evidence type="ECO:0000313" key="2">
    <source>
        <dbReference type="EMBL" id="QGU95019.1"/>
    </source>
</evidence>
<name>A0A6I6EMW2_9CLOT</name>
<keyword evidence="1" id="KW-0812">Transmembrane</keyword>